<organism evidence="5 6">
    <name type="scientific">Caerostris darwini</name>
    <dbReference type="NCBI Taxonomy" id="1538125"/>
    <lineage>
        <taxon>Eukaryota</taxon>
        <taxon>Metazoa</taxon>
        <taxon>Ecdysozoa</taxon>
        <taxon>Arthropoda</taxon>
        <taxon>Chelicerata</taxon>
        <taxon>Arachnida</taxon>
        <taxon>Araneae</taxon>
        <taxon>Araneomorphae</taxon>
        <taxon>Entelegynae</taxon>
        <taxon>Araneoidea</taxon>
        <taxon>Araneidae</taxon>
        <taxon>Caerostris</taxon>
    </lineage>
</organism>
<accession>A0AAV4U4Z6</accession>
<keyword evidence="3" id="KW-0732">Signal</keyword>
<feature type="domain" description="C-type lectin" evidence="4">
    <location>
        <begin position="51"/>
        <end position="180"/>
    </location>
</feature>
<dbReference type="InterPro" id="IPR016186">
    <property type="entry name" value="C-type_lectin-like/link_sf"/>
</dbReference>
<dbReference type="AlphaFoldDB" id="A0AAV4U4Z6"/>
<dbReference type="EMBL" id="BPLQ01010713">
    <property type="protein sequence ID" value="GIY52805.1"/>
    <property type="molecule type" value="Genomic_DNA"/>
</dbReference>
<dbReference type="InterPro" id="IPR016187">
    <property type="entry name" value="CTDL_fold"/>
</dbReference>
<dbReference type="InterPro" id="IPR050111">
    <property type="entry name" value="C-type_lectin/snaclec_domain"/>
</dbReference>
<feature type="domain" description="C-type lectin" evidence="4">
    <location>
        <begin position="351"/>
        <end position="466"/>
    </location>
</feature>
<evidence type="ECO:0000313" key="6">
    <source>
        <dbReference type="Proteomes" id="UP001054837"/>
    </source>
</evidence>
<evidence type="ECO:0000256" key="3">
    <source>
        <dbReference type="SAM" id="SignalP"/>
    </source>
</evidence>
<sequence>MVISWLVLSSLCFQQVFIPMVYCEDSSVSVHLSADANSDVFTYCSKGWFSFGDMCYRLGGKKRSGRLNWEKAEEYCREEHNGNLVTIHSQELQDFLIAFLLLSARSGVWIGLNDRINETDYKWVDGTPVNYTNWEPSEPSGLSFATEDCTEMVYRSLKPLGIPGMWNDLRCHWEMQFICQRRKVKQGKKNLDPRYCTTEHGRGWRFEKSCFRYVSQPKTWAEAEEHCVEEYKGHLVTILDYPMTIFLNYVFQDVAEQIWIGIKTKYMQEEYQQQWSSGWFVSYVNWYKDENHFADNDACAVRNKEGVWFITSCSRSLPFVCEYSTAVPPQLKSSVENSYCPEKPPAWRDLGGDYCYYIDTKKHVTWQDANFLCMRRGGALLSIHSQEEMDILSRFVQHSDYAIYIGLYRQMDLDVEFAWADKSELDFTLWNSNEPNDVTEKCVELKTEDMRWNDISCNQKRGFICSIKKIAPNNTVEEKSQISLCKRGFSIGALVGVIICVLFVAVLIGAVVYYFRLCDRGYERVKKLSGIKLQPPSEFDKKPRYRTEITVNEDDDYENVA</sequence>
<keyword evidence="2" id="KW-0812">Transmembrane</keyword>
<keyword evidence="1" id="KW-1015">Disulfide bond</keyword>
<proteinExistence type="predicted"/>
<feature type="chain" id="PRO_5043999945" evidence="3">
    <location>
        <begin position="24"/>
        <end position="561"/>
    </location>
</feature>
<dbReference type="InterPro" id="IPR018378">
    <property type="entry name" value="C-type_lectin_CS"/>
</dbReference>
<dbReference type="InterPro" id="IPR001304">
    <property type="entry name" value="C-type_lectin-like"/>
</dbReference>
<evidence type="ECO:0000259" key="4">
    <source>
        <dbReference type="PROSITE" id="PS50041"/>
    </source>
</evidence>
<gene>
    <name evidence="5" type="primary">PLA2R1</name>
    <name evidence="5" type="ORF">CDAR_404741</name>
</gene>
<dbReference type="SMART" id="SM00034">
    <property type="entry name" value="CLECT"/>
    <property type="match status" value="3"/>
</dbReference>
<name>A0AAV4U4Z6_9ARAC</name>
<dbReference type="PROSITE" id="PS50041">
    <property type="entry name" value="C_TYPE_LECTIN_2"/>
    <property type="match status" value="3"/>
</dbReference>
<dbReference type="CDD" id="cd00037">
    <property type="entry name" value="CLECT"/>
    <property type="match status" value="2"/>
</dbReference>
<protein>
    <submittedName>
        <fullName evidence="5">Secretory phospholipase A2 receptor</fullName>
    </submittedName>
</protein>
<dbReference type="PANTHER" id="PTHR22803">
    <property type="entry name" value="MANNOSE, PHOSPHOLIPASE, LECTIN RECEPTOR RELATED"/>
    <property type="match status" value="1"/>
</dbReference>
<keyword evidence="2" id="KW-1133">Transmembrane helix</keyword>
<keyword evidence="2" id="KW-0472">Membrane</keyword>
<evidence type="ECO:0000313" key="5">
    <source>
        <dbReference type="EMBL" id="GIY52805.1"/>
    </source>
</evidence>
<reference evidence="5 6" key="1">
    <citation type="submission" date="2021-06" db="EMBL/GenBank/DDBJ databases">
        <title>Caerostris darwini draft genome.</title>
        <authorList>
            <person name="Kono N."/>
            <person name="Arakawa K."/>
        </authorList>
    </citation>
    <scope>NUCLEOTIDE SEQUENCE [LARGE SCALE GENOMIC DNA]</scope>
</reference>
<keyword evidence="6" id="KW-1185">Reference proteome</keyword>
<evidence type="ECO:0000256" key="1">
    <source>
        <dbReference type="ARBA" id="ARBA00023157"/>
    </source>
</evidence>
<feature type="domain" description="C-type lectin" evidence="4">
    <location>
        <begin position="206"/>
        <end position="322"/>
    </location>
</feature>
<dbReference type="PROSITE" id="PS00615">
    <property type="entry name" value="C_TYPE_LECTIN_1"/>
    <property type="match status" value="1"/>
</dbReference>
<feature type="signal peptide" evidence="3">
    <location>
        <begin position="1"/>
        <end position="23"/>
    </location>
</feature>
<comment type="caution">
    <text evidence="5">The sequence shown here is derived from an EMBL/GenBank/DDBJ whole genome shotgun (WGS) entry which is preliminary data.</text>
</comment>
<feature type="transmembrane region" description="Helical" evidence="2">
    <location>
        <begin position="489"/>
        <end position="515"/>
    </location>
</feature>
<dbReference type="Proteomes" id="UP001054837">
    <property type="component" value="Unassembled WGS sequence"/>
</dbReference>
<evidence type="ECO:0000256" key="2">
    <source>
        <dbReference type="SAM" id="Phobius"/>
    </source>
</evidence>
<dbReference type="Pfam" id="PF00059">
    <property type="entry name" value="Lectin_C"/>
    <property type="match status" value="3"/>
</dbReference>
<dbReference type="Gene3D" id="3.10.100.10">
    <property type="entry name" value="Mannose-Binding Protein A, subunit A"/>
    <property type="match status" value="3"/>
</dbReference>
<keyword evidence="5" id="KW-0675">Receptor</keyword>
<dbReference type="SUPFAM" id="SSF56436">
    <property type="entry name" value="C-type lectin-like"/>
    <property type="match status" value="3"/>
</dbReference>